<accession>A0AAP0Q9P6</accession>
<dbReference type="PANTHER" id="PTHR31929">
    <property type="entry name" value="SAUR-LIKE AUXIN-RESPONSIVE PROTEIN FAMILY-RELATED"/>
    <property type="match status" value="1"/>
</dbReference>
<evidence type="ECO:0000313" key="5">
    <source>
        <dbReference type="Proteomes" id="UP001428341"/>
    </source>
</evidence>
<dbReference type="InterPro" id="IPR003676">
    <property type="entry name" value="SAUR_fam"/>
</dbReference>
<name>A0AAP0Q9P6_9ROSI</name>
<dbReference type="AlphaFoldDB" id="A0AAP0Q9P6"/>
<protein>
    <submittedName>
        <fullName evidence="4">Uncharacterized protein</fullName>
    </submittedName>
</protein>
<sequence>MLPFGGPTRNCKPNGFGTHHLYLHSLKNQIKMAIRKSSKLPQAAVLKQILKRCSSLGKKQHSSYDEDGLPLDVPKGHFAVYVGENRSRYIVPISFLSHPEFQCLLRQAEEEFGFDHDMGLTIPCEEVVFRSLTSMLR</sequence>
<evidence type="ECO:0000256" key="1">
    <source>
        <dbReference type="ARBA" id="ARBA00006974"/>
    </source>
</evidence>
<keyword evidence="2" id="KW-0217">Developmental protein</keyword>
<keyword evidence="5" id="KW-1185">Reference proteome</keyword>
<organism evidence="4 5">
    <name type="scientific">Citrus x changshan-huyou</name>
    <dbReference type="NCBI Taxonomy" id="2935761"/>
    <lineage>
        <taxon>Eukaryota</taxon>
        <taxon>Viridiplantae</taxon>
        <taxon>Streptophyta</taxon>
        <taxon>Embryophyta</taxon>
        <taxon>Tracheophyta</taxon>
        <taxon>Spermatophyta</taxon>
        <taxon>Magnoliopsida</taxon>
        <taxon>eudicotyledons</taxon>
        <taxon>Gunneridae</taxon>
        <taxon>Pentapetalae</taxon>
        <taxon>rosids</taxon>
        <taxon>malvids</taxon>
        <taxon>Sapindales</taxon>
        <taxon>Rutaceae</taxon>
        <taxon>Aurantioideae</taxon>
        <taxon>Citrus</taxon>
    </lineage>
</organism>
<keyword evidence="3" id="KW-0341">Growth regulation</keyword>
<dbReference type="EMBL" id="JBCGBO010000025">
    <property type="protein sequence ID" value="KAK9177257.1"/>
    <property type="molecule type" value="Genomic_DNA"/>
</dbReference>
<dbReference type="GO" id="GO:0009733">
    <property type="term" value="P:response to auxin"/>
    <property type="evidence" value="ECO:0007669"/>
    <property type="project" value="InterPro"/>
</dbReference>
<dbReference type="Pfam" id="PF02519">
    <property type="entry name" value="Auxin_inducible"/>
    <property type="match status" value="1"/>
</dbReference>
<evidence type="ECO:0000256" key="3">
    <source>
        <dbReference type="ARBA" id="ARBA00022604"/>
    </source>
</evidence>
<dbReference type="Proteomes" id="UP001428341">
    <property type="component" value="Unassembled WGS sequence"/>
</dbReference>
<evidence type="ECO:0000256" key="2">
    <source>
        <dbReference type="ARBA" id="ARBA00022473"/>
    </source>
</evidence>
<proteinExistence type="inferred from homology"/>
<comment type="similarity">
    <text evidence="1">Belongs to the ARG7 family.</text>
</comment>
<comment type="caution">
    <text evidence="4">The sequence shown here is derived from an EMBL/GenBank/DDBJ whole genome shotgun (WGS) entry which is preliminary data.</text>
</comment>
<reference evidence="4 5" key="1">
    <citation type="submission" date="2024-05" db="EMBL/GenBank/DDBJ databases">
        <title>Haplotype-resolved chromosome-level genome assembly of Huyou (Citrus changshanensis).</title>
        <authorList>
            <person name="Miao C."/>
            <person name="Chen W."/>
            <person name="Wu Y."/>
            <person name="Wang L."/>
            <person name="Zhao S."/>
            <person name="Grierson D."/>
            <person name="Xu C."/>
            <person name="Chen K."/>
        </authorList>
    </citation>
    <scope>NUCLEOTIDE SEQUENCE [LARGE SCALE GENOMIC DNA]</scope>
    <source>
        <strain evidence="4">01-14</strain>
        <tissue evidence="4">Leaf</tissue>
    </source>
</reference>
<gene>
    <name evidence="4" type="ORF">WN944_029276</name>
</gene>
<evidence type="ECO:0000313" key="4">
    <source>
        <dbReference type="EMBL" id="KAK9177257.1"/>
    </source>
</evidence>